<keyword evidence="2" id="KW-1185">Reference proteome</keyword>
<organism evidence="1 2">
    <name type="scientific">Streptococcus urinalis 2285-97</name>
    <dbReference type="NCBI Taxonomy" id="764291"/>
    <lineage>
        <taxon>Bacteria</taxon>
        <taxon>Bacillati</taxon>
        <taxon>Bacillota</taxon>
        <taxon>Bacilli</taxon>
        <taxon>Lactobacillales</taxon>
        <taxon>Streptococcaceae</taxon>
        <taxon>Streptococcus</taxon>
    </lineage>
</organism>
<evidence type="ECO:0000313" key="1">
    <source>
        <dbReference type="EMBL" id="EHJ55669.1"/>
    </source>
</evidence>
<comment type="caution">
    <text evidence="1">The sequence shown here is derived from an EMBL/GenBank/DDBJ whole genome shotgun (WGS) entry which is preliminary data.</text>
</comment>
<evidence type="ECO:0008006" key="3">
    <source>
        <dbReference type="Google" id="ProtNLM"/>
    </source>
</evidence>
<dbReference type="EMBL" id="AEUZ02000001">
    <property type="protein sequence ID" value="EHJ55669.1"/>
    <property type="molecule type" value="Genomic_DNA"/>
</dbReference>
<sequence>MYGGGKKGADLILSGAVGAAQGVVYCAQAGGVFMTWQGYALCAAGGAAASII</sequence>
<gene>
    <name evidence="1" type="ORF">STRUR_1669</name>
</gene>
<dbReference type="AlphaFoldDB" id="G5KIF8"/>
<proteinExistence type="predicted"/>
<dbReference type="Proteomes" id="UP000005388">
    <property type="component" value="Unassembled WGS sequence"/>
</dbReference>
<evidence type="ECO:0000313" key="2">
    <source>
        <dbReference type="Proteomes" id="UP000005388"/>
    </source>
</evidence>
<protein>
    <recommendedName>
        <fullName evidence="3">Bacteriocin class II with double-glycine leader peptide</fullName>
    </recommendedName>
</protein>
<reference evidence="1 2" key="1">
    <citation type="journal article" date="2014" name="Int. J. Syst. Evol. Microbiol.">
        <title>Phylogenomics and the dynamic genome evolution of the genus Streptococcus.</title>
        <authorList>
            <consortium name="The Broad Institute Genome Sequencing Platform"/>
            <person name="Richards V.P."/>
            <person name="Palmer S.R."/>
            <person name="Pavinski Bitar P.D."/>
            <person name="Qin X."/>
            <person name="Weinstock G.M."/>
            <person name="Highlander S.K."/>
            <person name="Town C.D."/>
            <person name="Burne R.A."/>
            <person name="Stanhope M.J."/>
        </authorList>
    </citation>
    <scope>NUCLEOTIDE SEQUENCE [LARGE SCALE GENOMIC DNA]</scope>
    <source>
        <strain evidence="1 2">2285-97</strain>
    </source>
</reference>
<dbReference type="RefSeq" id="WP_006738462.1">
    <property type="nucleotide sequence ID" value="NZ_AEUZ02000001.1"/>
</dbReference>
<accession>G5KIF8</accession>
<name>G5KIF8_9STRE</name>